<dbReference type="InterPro" id="IPR051888">
    <property type="entry name" value="UPF0148_domain"/>
</dbReference>
<feature type="compositionally biased region" description="Basic and acidic residues" evidence="1">
    <location>
        <begin position="16"/>
        <end position="26"/>
    </location>
</feature>
<gene>
    <name evidence="2" type="ORF">AB6A40_007439</name>
</gene>
<dbReference type="InterPro" id="IPR009563">
    <property type="entry name" value="SSSCA1"/>
</dbReference>
<proteinExistence type="predicted"/>
<dbReference type="PANTHER" id="PTHR16537">
    <property type="entry name" value="SJOEGREN SYNDROME/SCLERODERMA AUTOANTIGEN 1"/>
    <property type="match status" value="1"/>
</dbReference>
<sequence length="273" mass="30902">MVHRHFGAENSLDLNEAERMDGRPSNESETLNGLTNVKEEQRELLIESQRRMRDQISSKMGDMLLRGYTMLNAYCQTCSGILMQDRGGELHCVTCDLLNAELTPQPSKASCLLAEIPLDSADLISDSLVDHPLPERLSQAAPSYEEEDKDDGLKKLKRLKEDNLNKMKKIRNDIGELPKCSKELSKPNSRRSSIHDRSERTKMSLSQEAMIGHPIELEGLSFALKAVDRKLKWCSTQLDSTEDCGAIIDYLNVIKNSMEILEKYCQIKSQKIC</sequence>
<feature type="region of interest" description="Disordered" evidence="1">
    <location>
        <begin position="179"/>
        <end position="204"/>
    </location>
</feature>
<feature type="compositionally biased region" description="Basic and acidic residues" evidence="1">
    <location>
        <begin position="193"/>
        <end position="202"/>
    </location>
</feature>
<evidence type="ECO:0008006" key="4">
    <source>
        <dbReference type="Google" id="ProtNLM"/>
    </source>
</evidence>
<dbReference type="EMBL" id="JBGFUD010005994">
    <property type="protein sequence ID" value="MFH4980730.1"/>
    <property type="molecule type" value="Genomic_DNA"/>
</dbReference>
<dbReference type="PANTHER" id="PTHR16537:SF1">
    <property type="entry name" value="PROTEIN ZNRD2"/>
    <property type="match status" value="1"/>
</dbReference>
<dbReference type="Proteomes" id="UP001608902">
    <property type="component" value="Unassembled WGS sequence"/>
</dbReference>
<accession>A0ABD6EWU1</accession>
<dbReference type="AlphaFoldDB" id="A0ABD6EWU1"/>
<evidence type="ECO:0000313" key="3">
    <source>
        <dbReference type="Proteomes" id="UP001608902"/>
    </source>
</evidence>
<organism evidence="2 3">
    <name type="scientific">Gnathostoma spinigerum</name>
    <dbReference type="NCBI Taxonomy" id="75299"/>
    <lineage>
        <taxon>Eukaryota</taxon>
        <taxon>Metazoa</taxon>
        <taxon>Ecdysozoa</taxon>
        <taxon>Nematoda</taxon>
        <taxon>Chromadorea</taxon>
        <taxon>Rhabditida</taxon>
        <taxon>Spirurina</taxon>
        <taxon>Gnathostomatomorpha</taxon>
        <taxon>Gnathostomatoidea</taxon>
        <taxon>Gnathostomatidae</taxon>
        <taxon>Gnathostoma</taxon>
    </lineage>
</organism>
<keyword evidence="3" id="KW-1185">Reference proteome</keyword>
<feature type="region of interest" description="Disordered" evidence="1">
    <location>
        <begin position="1"/>
        <end position="36"/>
    </location>
</feature>
<evidence type="ECO:0000256" key="1">
    <source>
        <dbReference type="SAM" id="MobiDB-lite"/>
    </source>
</evidence>
<comment type="caution">
    <text evidence="2">The sequence shown here is derived from an EMBL/GenBank/DDBJ whole genome shotgun (WGS) entry which is preliminary data.</text>
</comment>
<dbReference type="Pfam" id="PF06677">
    <property type="entry name" value="Auto_anti-p27"/>
    <property type="match status" value="1"/>
</dbReference>
<evidence type="ECO:0000313" key="2">
    <source>
        <dbReference type="EMBL" id="MFH4980730.1"/>
    </source>
</evidence>
<reference evidence="2 3" key="1">
    <citation type="submission" date="2024-08" db="EMBL/GenBank/DDBJ databases">
        <title>Gnathostoma spinigerum genome.</title>
        <authorList>
            <person name="Gonzalez-Bertolin B."/>
            <person name="Monzon S."/>
            <person name="Zaballos A."/>
            <person name="Jimenez P."/>
            <person name="Dekumyoy P."/>
            <person name="Varona S."/>
            <person name="Cuesta I."/>
            <person name="Sumanam S."/>
            <person name="Adisakwattana P."/>
            <person name="Gasser R.B."/>
            <person name="Hernandez-Gonzalez A."/>
            <person name="Young N.D."/>
            <person name="Perteguer M.J."/>
        </authorList>
    </citation>
    <scope>NUCLEOTIDE SEQUENCE [LARGE SCALE GENOMIC DNA]</scope>
    <source>
        <strain evidence="2">AL3</strain>
        <tissue evidence="2">Liver</tissue>
    </source>
</reference>
<protein>
    <recommendedName>
        <fullName evidence="4">Sjoegren syndrome/scleroderma autoantigen 1</fullName>
    </recommendedName>
</protein>
<name>A0ABD6EWU1_9BILA</name>